<gene>
    <name evidence="5" type="ORF">FDP41_001936</name>
</gene>
<keyword evidence="2" id="KW-0472">Membrane</keyword>
<evidence type="ECO:0000313" key="5">
    <source>
        <dbReference type="EMBL" id="KAF0978866.1"/>
    </source>
</evidence>
<dbReference type="OrthoDB" id="411017at2759"/>
<accession>A0A6A5BUF9</accession>
<name>A0A6A5BUF9_NAEFO</name>
<dbReference type="VEuPathDB" id="AmoebaDB:NfTy_033270"/>
<dbReference type="VEuPathDB" id="AmoebaDB:NF0009070"/>
<dbReference type="Proteomes" id="UP000444721">
    <property type="component" value="Unassembled WGS sequence"/>
</dbReference>
<dbReference type="PANTHER" id="PTHR12652">
    <property type="entry name" value="PEROXISOMAL BIOGENESIS FACTOR 11"/>
    <property type="match status" value="1"/>
</dbReference>
<dbReference type="GO" id="GO:0005778">
    <property type="term" value="C:peroxisomal membrane"/>
    <property type="evidence" value="ECO:0007669"/>
    <property type="project" value="UniProtKB-SubCell"/>
</dbReference>
<evidence type="ECO:0000256" key="1">
    <source>
        <dbReference type="ARBA" id="ARBA00022593"/>
    </source>
</evidence>
<dbReference type="GO" id="GO:0016559">
    <property type="term" value="P:peroxisome fission"/>
    <property type="evidence" value="ECO:0007669"/>
    <property type="project" value="InterPro"/>
</dbReference>
<keyword evidence="6" id="KW-1185">Reference proteome</keyword>
<dbReference type="PANTHER" id="PTHR12652:SF50">
    <property type="entry name" value="PEROXIN 11"/>
    <property type="match status" value="1"/>
</dbReference>
<proteinExistence type="predicted"/>
<organism evidence="5 6">
    <name type="scientific">Naegleria fowleri</name>
    <name type="common">Brain eating amoeba</name>
    <dbReference type="NCBI Taxonomy" id="5763"/>
    <lineage>
        <taxon>Eukaryota</taxon>
        <taxon>Discoba</taxon>
        <taxon>Heterolobosea</taxon>
        <taxon>Tetramitia</taxon>
        <taxon>Eutetramitia</taxon>
        <taxon>Vahlkampfiidae</taxon>
        <taxon>Naegleria</taxon>
    </lineage>
</organism>
<evidence type="ECO:0000256" key="2">
    <source>
        <dbReference type="ARBA" id="ARBA00023136"/>
    </source>
</evidence>
<evidence type="ECO:0000256" key="3">
    <source>
        <dbReference type="ARBA" id="ARBA00023140"/>
    </source>
</evidence>
<reference evidence="5 6" key="1">
    <citation type="journal article" date="2019" name="Sci. Rep.">
        <title>Nanopore sequencing improves the draft genome of the human pathogenic amoeba Naegleria fowleri.</title>
        <authorList>
            <person name="Liechti N."/>
            <person name="Schurch N."/>
            <person name="Bruggmann R."/>
            <person name="Wittwer M."/>
        </authorList>
    </citation>
    <scope>NUCLEOTIDE SEQUENCE [LARGE SCALE GENOMIC DNA]</scope>
    <source>
        <strain evidence="5 6">ATCC 30894</strain>
    </source>
</reference>
<evidence type="ECO:0000313" key="6">
    <source>
        <dbReference type="Proteomes" id="UP000444721"/>
    </source>
</evidence>
<sequence>MDTLSGRDRVTKILQYGAKVVSYAIETRRQLVLKHLISEHVESSHSLIHHEAFDLEKTKTFYTQALKRTSNFESSISDARKVFRFFKSIGSLLDVYKFVIQFYQLHWKKRETNHTSSTTGNATNSTNEMKNGEKRPTLRWIDFVRVSQKFLLSIYILYDHASWAAKAGLFYDVTELNAVHVWQKLFNNSRAKHYSETSCKMWFIGTLLMLISDVYDFLDTFNEEIRCLREKADCMRELPEGFLNLSDFLVEPSNAAAVPTPSNPIKNSKLSSIDTKLKEISDRKSQIVRNIIKNTSDLLVAGNGGYKVWSLNNAVVGISGCVSAVVGLYETWPKK</sequence>
<dbReference type="VEuPathDB" id="AmoebaDB:FDP41_001936"/>
<comment type="caution">
    <text evidence="5">The sequence shown here is derived from an EMBL/GenBank/DDBJ whole genome shotgun (WGS) entry which is preliminary data.</text>
</comment>
<protein>
    <recommendedName>
        <fullName evidence="7">Peroxisomal biogenesis factor 11</fullName>
    </recommendedName>
</protein>
<dbReference type="Pfam" id="PF05648">
    <property type="entry name" value="PEX11"/>
    <property type="match status" value="1"/>
</dbReference>
<dbReference type="AlphaFoldDB" id="A0A6A5BUF9"/>
<dbReference type="EMBL" id="VFQX01000028">
    <property type="protein sequence ID" value="KAF0978866.1"/>
    <property type="molecule type" value="Genomic_DNA"/>
</dbReference>
<dbReference type="InterPro" id="IPR008733">
    <property type="entry name" value="PEX11"/>
</dbReference>
<keyword evidence="1" id="KW-0962">Peroxisome biogenesis</keyword>
<evidence type="ECO:0008006" key="7">
    <source>
        <dbReference type="Google" id="ProtNLM"/>
    </source>
</evidence>
<dbReference type="GeneID" id="68109154"/>
<evidence type="ECO:0000256" key="4">
    <source>
        <dbReference type="ARBA" id="ARBA00046271"/>
    </source>
</evidence>
<keyword evidence="3" id="KW-0576">Peroxisome</keyword>
<dbReference type="RefSeq" id="XP_044563579.1">
    <property type="nucleotide sequence ID" value="XM_044705075.1"/>
</dbReference>
<comment type="subcellular location">
    <subcellularLocation>
        <location evidence="4">Peroxisome membrane</location>
    </subcellularLocation>
</comment>